<evidence type="ECO:0000313" key="3">
    <source>
        <dbReference type="Proteomes" id="UP000305233"/>
    </source>
</evidence>
<keyword evidence="1" id="KW-0446">Lipid-binding</keyword>
<proteinExistence type="predicted"/>
<dbReference type="PROSITE" id="PS51482">
    <property type="entry name" value="DEGV"/>
    <property type="match status" value="1"/>
</dbReference>
<dbReference type="PANTHER" id="PTHR33434:SF2">
    <property type="entry name" value="FATTY ACID-BINDING PROTEIN TM_1468"/>
    <property type="match status" value="1"/>
</dbReference>
<dbReference type="Pfam" id="PF02645">
    <property type="entry name" value="DegV"/>
    <property type="match status" value="1"/>
</dbReference>
<dbReference type="GO" id="GO:0008289">
    <property type="term" value="F:lipid binding"/>
    <property type="evidence" value="ECO:0007669"/>
    <property type="project" value="UniProtKB-KW"/>
</dbReference>
<sequence length="302" mass="30865">MDGKDSPMRTGASARIAVVTDSAAGFPPAWRETGGAAEAVRVVALPVLVGNDILTGEHDDVTAPLMLALAAGSDVRTSRPSPGQFDRAYGHLAEQGYDGVVSVHLSGLLSGTVEAARMAAARAALPVEVIDTRTAGMAQGRAALAALDAARGGADLQSAAAAAAMTARDSSLYFYVPSLEQLRRGGRITAAAGWLGTLLSVRVILHVRSGALVPLERMRSAERGLQRLEELVVADAGARAGQVHLTVHHFGNEDEALSLAERLGAATDATSVSCAPCPAVLAAHAGLGVVAVTISGVRSRAE</sequence>
<dbReference type="NCBIfam" id="TIGR00762">
    <property type="entry name" value="DegV"/>
    <property type="match status" value="1"/>
</dbReference>
<name>A0A4S5E6C0_9MICC</name>
<accession>A0A4S5E6C0</accession>
<dbReference type="AlphaFoldDB" id="A0A4S5E6C0"/>
<dbReference type="SUPFAM" id="SSF82549">
    <property type="entry name" value="DAK1/DegV-like"/>
    <property type="match status" value="1"/>
</dbReference>
<reference evidence="2 3" key="1">
    <citation type="submission" date="2019-04" db="EMBL/GenBank/DDBJ databases">
        <authorList>
            <person name="Liu Q."/>
            <person name="Xin Y.-H."/>
        </authorList>
    </citation>
    <scope>NUCLEOTIDE SEQUENCE [LARGE SCALE GENOMIC DNA]</scope>
    <source>
        <strain evidence="2 3">AM23</strain>
    </source>
</reference>
<organism evidence="2 3">
    <name type="scientific">Arthrobacter echini</name>
    <dbReference type="NCBI Taxonomy" id="1529066"/>
    <lineage>
        <taxon>Bacteria</taxon>
        <taxon>Bacillati</taxon>
        <taxon>Actinomycetota</taxon>
        <taxon>Actinomycetes</taxon>
        <taxon>Micrococcales</taxon>
        <taxon>Micrococcaceae</taxon>
        <taxon>Arthrobacter</taxon>
    </lineage>
</organism>
<dbReference type="EMBL" id="SSWH01000004">
    <property type="protein sequence ID" value="THJ67084.1"/>
    <property type="molecule type" value="Genomic_DNA"/>
</dbReference>
<comment type="caution">
    <text evidence="2">The sequence shown here is derived from an EMBL/GenBank/DDBJ whole genome shotgun (WGS) entry which is preliminary data.</text>
</comment>
<keyword evidence="3" id="KW-1185">Reference proteome</keyword>
<evidence type="ECO:0000313" key="2">
    <source>
        <dbReference type="EMBL" id="THJ67084.1"/>
    </source>
</evidence>
<dbReference type="Gene3D" id="3.30.1180.10">
    <property type="match status" value="1"/>
</dbReference>
<protein>
    <submittedName>
        <fullName evidence="2">DegV family protein</fullName>
    </submittedName>
</protein>
<dbReference type="Proteomes" id="UP000305233">
    <property type="component" value="Unassembled WGS sequence"/>
</dbReference>
<evidence type="ECO:0000256" key="1">
    <source>
        <dbReference type="ARBA" id="ARBA00023121"/>
    </source>
</evidence>
<gene>
    <name evidence="2" type="ORF">E8P82_06505</name>
</gene>
<dbReference type="Gene3D" id="3.40.50.10170">
    <property type="match status" value="1"/>
</dbReference>
<dbReference type="InterPro" id="IPR050270">
    <property type="entry name" value="DegV_domain_contain"/>
</dbReference>
<dbReference type="PANTHER" id="PTHR33434">
    <property type="entry name" value="DEGV DOMAIN-CONTAINING PROTEIN DR_1986-RELATED"/>
    <property type="match status" value="1"/>
</dbReference>
<dbReference type="InterPro" id="IPR003797">
    <property type="entry name" value="DegV"/>
</dbReference>
<dbReference type="InterPro" id="IPR043168">
    <property type="entry name" value="DegV_C"/>
</dbReference>
<dbReference type="OrthoDB" id="9760324at2"/>